<keyword evidence="4" id="KW-0732">Signal</keyword>
<feature type="chain" id="PRO_5006711636" description="Allergen Asp f 15" evidence="4">
    <location>
        <begin position="21"/>
        <end position="146"/>
    </location>
</feature>
<accession>A0A0U1M7E8</accession>
<dbReference type="InterPro" id="IPR010829">
    <property type="entry name" value="Cerato-platanin"/>
</dbReference>
<feature type="signal peptide" evidence="4">
    <location>
        <begin position="1"/>
        <end position="20"/>
    </location>
</feature>
<dbReference type="InterPro" id="IPR036908">
    <property type="entry name" value="RlpA-like_sf"/>
</dbReference>
<dbReference type="OrthoDB" id="4898945at2759"/>
<evidence type="ECO:0000256" key="1">
    <source>
        <dbReference type="ARBA" id="ARBA00004613"/>
    </source>
</evidence>
<dbReference type="CDD" id="cd22778">
    <property type="entry name" value="DPBB_CEPL-like"/>
    <property type="match status" value="1"/>
</dbReference>
<dbReference type="AlphaFoldDB" id="A0A0U1M7E8"/>
<reference evidence="5 6" key="1">
    <citation type="submission" date="2015-04" db="EMBL/GenBank/DDBJ databases">
        <authorList>
            <person name="Syromyatnikov M.Y."/>
            <person name="Popov V.N."/>
        </authorList>
    </citation>
    <scope>NUCLEOTIDE SEQUENCE [LARGE SCALE GENOMIC DNA]</scope>
    <source>
        <strain evidence="5">WF-38-12</strain>
    </source>
</reference>
<comment type="similarity">
    <text evidence="2">Belongs to the cerato-platanin family.</text>
</comment>
<protein>
    <recommendedName>
        <fullName evidence="7">Allergen Asp f 15</fullName>
    </recommendedName>
</protein>
<dbReference type="EMBL" id="CVMT01000010">
    <property type="protein sequence ID" value="CRG91573.1"/>
    <property type="molecule type" value="Genomic_DNA"/>
</dbReference>
<evidence type="ECO:0000256" key="3">
    <source>
        <dbReference type="ARBA" id="ARBA00022525"/>
    </source>
</evidence>
<dbReference type="Gene3D" id="2.40.40.10">
    <property type="entry name" value="RlpA-like domain"/>
    <property type="match status" value="1"/>
</dbReference>
<comment type="subcellular location">
    <subcellularLocation>
        <location evidence="1">Secreted</location>
    </subcellularLocation>
</comment>
<sequence>MKIPSTYPLVALLSLSPALAAKSKSTATFDTAYDNPSLSLSTVTCSNGEHGLVTRKYKVISDLPTRYVGGSPTVKAWNDPNCGACYALTYNHTKTVNVLAIDLAVGQFNVALSALNELTGGNAQDFGRVDVQYELVNPRECGMPAK</sequence>
<evidence type="ECO:0000313" key="5">
    <source>
        <dbReference type="EMBL" id="CRG91573.1"/>
    </source>
</evidence>
<dbReference type="OMA" id="CHRLEYG"/>
<evidence type="ECO:0000256" key="4">
    <source>
        <dbReference type="SAM" id="SignalP"/>
    </source>
</evidence>
<evidence type="ECO:0000313" key="6">
    <source>
        <dbReference type="Proteomes" id="UP000054383"/>
    </source>
</evidence>
<dbReference type="Proteomes" id="UP000054383">
    <property type="component" value="Unassembled WGS sequence"/>
</dbReference>
<keyword evidence="3" id="KW-0964">Secreted</keyword>
<dbReference type="GO" id="GO:0005576">
    <property type="term" value="C:extracellular region"/>
    <property type="evidence" value="ECO:0007669"/>
    <property type="project" value="UniProtKB-SubCell"/>
</dbReference>
<name>A0A0U1M7E8_TALIS</name>
<evidence type="ECO:0008006" key="7">
    <source>
        <dbReference type="Google" id="ProtNLM"/>
    </source>
</evidence>
<dbReference type="Pfam" id="PF07249">
    <property type="entry name" value="Cerato-platanin"/>
    <property type="match status" value="1"/>
</dbReference>
<organism evidence="5 6">
    <name type="scientific">Talaromyces islandicus</name>
    <name type="common">Penicillium islandicum</name>
    <dbReference type="NCBI Taxonomy" id="28573"/>
    <lineage>
        <taxon>Eukaryota</taxon>
        <taxon>Fungi</taxon>
        <taxon>Dikarya</taxon>
        <taxon>Ascomycota</taxon>
        <taxon>Pezizomycotina</taxon>
        <taxon>Eurotiomycetes</taxon>
        <taxon>Eurotiomycetidae</taxon>
        <taxon>Eurotiales</taxon>
        <taxon>Trichocomaceae</taxon>
        <taxon>Talaromyces</taxon>
        <taxon>Talaromyces sect. Islandici</taxon>
    </lineage>
</organism>
<dbReference type="SUPFAM" id="SSF50685">
    <property type="entry name" value="Barwin-like endoglucanases"/>
    <property type="match status" value="1"/>
</dbReference>
<keyword evidence="6" id="KW-1185">Reference proteome</keyword>
<gene>
    <name evidence="5" type="ORF">PISL3812_08623</name>
</gene>
<proteinExistence type="inferred from homology"/>
<evidence type="ECO:0000256" key="2">
    <source>
        <dbReference type="ARBA" id="ARBA00010421"/>
    </source>
</evidence>